<gene>
    <name evidence="2" type="ordered locus">Plav_2038</name>
</gene>
<dbReference type="KEGG" id="pla:Plav_2038"/>
<proteinExistence type="predicted"/>
<dbReference type="Proteomes" id="UP000006377">
    <property type="component" value="Chromosome"/>
</dbReference>
<dbReference type="InterPro" id="IPR016181">
    <property type="entry name" value="Acyl_CoA_acyltransferase"/>
</dbReference>
<evidence type="ECO:0000313" key="3">
    <source>
        <dbReference type="Proteomes" id="UP000006377"/>
    </source>
</evidence>
<dbReference type="SUPFAM" id="SSF55729">
    <property type="entry name" value="Acyl-CoA N-acyltransferases (Nat)"/>
    <property type="match status" value="1"/>
</dbReference>
<dbReference type="STRING" id="402881.Plav_2038"/>
<dbReference type="GO" id="GO:0016747">
    <property type="term" value="F:acyltransferase activity, transferring groups other than amino-acyl groups"/>
    <property type="evidence" value="ECO:0007669"/>
    <property type="project" value="InterPro"/>
</dbReference>
<evidence type="ECO:0000259" key="1">
    <source>
        <dbReference type="PROSITE" id="PS51186"/>
    </source>
</evidence>
<sequence>MTVMNADTIVLAEAGPGEPDLAARLIYDTGSYVFDCLYDRDFEAFLKITGFQWQQQGGAFSHVHARAALHDGNLAGIALGFPQSLYEQEFGTAMIAMAEKAGPDLIAHLPSVAGHIPWLFPDVPDDAWYLLFLSAHPQARGRGIGEKLLVDCYERARKAGCASLHLDVASVNPALRFYERMGLERLVESAVPKIAASHGVPSHIRMVKHLV</sequence>
<name>A7HUR9_PARL1</name>
<accession>A7HUR9</accession>
<keyword evidence="2" id="KW-0808">Transferase</keyword>
<dbReference type="EMBL" id="CP000774">
    <property type="protein sequence ID" value="ABS63652.1"/>
    <property type="molecule type" value="Genomic_DNA"/>
</dbReference>
<dbReference type="RefSeq" id="WP_012110956.1">
    <property type="nucleotide sequence ID" value="NC_009719.1"/>
</dbReference>
<dbReference type="CDD" id="cd04301">
    <property type="entry name" value="NAT_SF"/>
    <property type="match status" value="1"/>
</dbReference>
<feature type="domain" description="N-acetyltransferase" evidence="1">
    <location>
        <begin position="63"/>
        <end position="211"/>
    </location>
</feature>
<reference evidence="2 3" key="1">
    <citation type="journal article" date="2011" name="Stand. Genomic Sci.">
        <title>Complete genome sequence of Parvibaculum lavamentivorans type strain (DS-1(T)).</title>
        <authorList>
            <person name="Schleheck D."/>
            <person name="Weiss M."/>
            <person name="Pitluck S."/>
            <person name="Bruce D."/>
            <person name="Land M.L."/>
            <person name="Han S."/>
            <person name="Saunders E."/>
            <person name="Tapia R."/>
            <person name="Detter C."/>
            <person name="Brettin T."/>
            <person name="Han J."/>
            <person name="Woyke T."/>
            <person name="Goodwin L."/>
            <person name="Pennacchio L."/>
            <person name="Nolan M."/>
            <person name="Cook A.M."/>
            <person name="Kjelleberg S."/>
            <person name="Thomas T."/>
        </authorList>
    </citation>
    <scope>NUCLEOTIDE SEQUENCE [LARGE SCALE GENOMIC DNA]</scope>
    <source>
        <strain evidence="3">DS-1 / DSM 13023 / NCIMB 13966</strain>
    </source>
</reference>
<evidence type="ECO:0000313" key="2">
    <source>
        <dbReference type="EMBL" id="ABS63652.1"/>
    </source>
</evidence>
<dbReference type="AlphaFoldDB" id="A7HUR9"/>
<dbReference type="PROSITE" id="PS51186">
    <property type="entry name" value="GNAT"/>
    <property type="match status" value="1"/>
</dbReference>
<dbReference type="Pfam" id="PF00583">
    <property type="entry name" value="Acetyltransf_1"/>
    <property type="match status" value="1"/>
</dbReference>
<dbReference type="InterPro" id="IPR000182">
    <property type="entry name" value="GNAT_dom"/>
</dbReference>
<protein>
    <submittedName>
        <fullName evidence="2">GCN5-related N-acetyltransferase</fullName>
    </submittedName>
</protein>
<dbReference type="OrthoDB" id="9794566at2"/>
<keyword evidence="3" id="KW-1185">Reference proteome</keyword>
<dbReference type="eggNOG" id="COG0456">
    <property type="taxonomic scope" value="Bacteria"/>
</dbReference>
<dbReference type="Gene3D" id="3.40.630.30">
    <property type="match status" value="1"/>
</dbReference>
<dbReference type="HOGENOM" id="CLU_1286867_0_0_5"/>
<organism evidence="2 3">
    <name type="scientific">Parvibaculum lavamentivorans (strain DS-1 / DSM 13023 / NCIMB 13966)</name>
    <dbReference type="NCBI Taxonomy" id="402881"/>
    <lineage>
        <taxon>Bacteria</taxon>
        <taxon>Pseudomonadati</taxon>
        <taxon>Pseudomonadota</taxon>
        <taxon>Alphaproteobacteria</taxon>
        <taxon>Hyphomicrobiales</taxon>
        <taxon>Parvibaculaceae</taxon>
        <taxon>Parvibaculum</taxon>
    </lineage>
</organism>